<gene>
    <name evidence="6" type="ORF">GLOTRDRAFT_128625</name>
</gene>
<keyword evidence="7" id="KW-1185">Reference proteome</keyword>
<evidence type="ECO:0000256" key="1">
    <source>
        <dbReference type="ARBA" id="ARBA00022450"/>
    </source>
</evidence>
<dbReference type="GeneID" id="19301756"/>
<evidence type="ECO:0000259" key="4">
    <source>
        <dbReference type="Pfam" id="PF00550"/>
    </source>
</evidence>
<dbReference type="OrthoDB" id="429813at2759"/>
<dbReference type="eggNOG" id="KOG1178">
    <property type="taxonomic scope" value="Eukaryota"/>
</dbReference>
<reference evidence="6 7" key="1">
    <citation type="journal article" date="2012" name="Science">
        <title>The Paleozoic origin of enzymatic lignin decomposition reconstructed from 31 fungal genomes.</title>
        <authorList>
            <person name="Floudas D."/>
            <person name="Binder M."/>
            <person name="Riley R."/>
            <person name="Barry K."/>
            <person name="Blanchette R.A."/>
            <person name="Henrissat B."/>
            <person name="Martinez A.T."/>
            <person name="Otillar R."/>
            <person name="Spatafora J.W."/>
            <person name="Yadav J.S."/>
            <person name="Aerts A."/>
            <person name="Benoit I."/>
            <person name="Boyd A."/>
            <person name="Carlson A."/>
            <person name="Copeland A."/>
            <person name="Coutinho P.M."/>
            <person name="de Vries R.P."/>
            <person name="Ferreira P."/>
            <person name="Findley K."/>
            <person name="Foster B."/>
            <person name="Gaskell J."/>
            <person name="Glotzer D."/>
            <person name="Gorecki P."/>
            <person name="Heitman J."/>
            <person name="Hesse C."/>
            <person name="Hori C."/>
            <person name="Igarashi K."/>
            <person name="Jurgens J.A."/>
            <person name="Kallen N."/>
            <person name="Kersten P."/>
            <person name="Kohler A."/>
            <person name="Kuees U."/>
            <person name="Kumar T.K.A."/>
            <person name="Kuo A."/>
            <person name="LaButti K."/>
            <person name="Larrondo L.F."/>
            <person name="Lindquist E."/>
            <person name="Ling A."/>
            <person name="Lombard V."/>
            <person name="Lucas S."/>
            <person name="Lundell T."/>
            <person name="Martin R."/>
            <person name="McLaughlin D.J."/>
            <person name="Morgenstern I."/>
            <person name="Morin E."/>
            <person name="Murat C."/>
            <person name="Nagy L.G."/>
            <person name="Nolan M."/>
            <person name="Ohm R.A."/>
            <person name="Patyshakuliyeva A."/>
            <person name="Rokas A."/>
            <person name="Ruiz-Duenas F.J."/>
            <person name="Sabat G."/>
            <person name="Salamov A."/>
            <person name="Samejima M."/>
            <person name="Schmutz J."/>
            <person name="Slot J.C."/>
            <person name="St John F."/>
            <person name="Stenlid J."/>
            <person name="Sun H."/>
            <person name="Sun S."/>
            <person name="Syed K."/>
            <person name="Tsang A."/>
            <person name="Wiebenga A."/>
            <person name="Young D."/>
            <person name="Pisabarro A."/>
            <person name="Eastwood D.C."/>
            <person name="Martin F."/>
            <person name="Cullen D."/>
            <person name="Grigoriev I.V."/>
            <person name="Hibbett D.S."/>
        </authorList>
    </citation>
    <scope>NUCLEOTIDE SEQUENCE [LARGE SCALE GENOMIC DNA]</scope>
    <source>
        <strain evidence="6 7">ATCC 11539</strain>
    </source>
</reference>
<proteinExistence type="predicted"/>
<dbReference type="Pfam" id="PF00550">
    <property type="entry name" value="PP-binding"/>
    <property type="match status" value="1"/>
</dbReference>
<dbReference type="PANTHER" id="PTHR43439:SF2">
    <property type="entry name" value="ENZYME, PUTATIVE (JCVI)-RELATED"/>
    <property type="match status" value="1"/>
</dbReference>
<dbReference type="InterPro" id="IPR013120">
    <property type="entry name" value="FAR_NAD-bd"/>
</dbReference>
<dbReference type="InterPro" id="IPR042099">
    <property type="entry name" value="ANL_N_sf"/>
</dbReference>
<sequence>MANRDVDQQSIQEDVKIVPMPSRSIWTCTDVALPNPVLSPYEEKDTIAFVFHTSGSTGMPKPIYQTHRVWTQGLPCLPGLAAFTTTPLYHGGMPDFLRSMMSRTPLYLYSSLYPINATNVVEALSSCRDVRAFLSVPYILKMLSESDAGMCMLQRMRLVSTGGAPLPDETGDYMVTRGIKLVSRLGSSECGFLMSSARDYTTDKEWSWLRDYSHSLDLLRFVPSGDTGTYELIVDKEFPTLNVSNLPDGSFATADLYAKHPVKPHTWKYAGRADDIIVLTNGKKTSASIIENSLRASPAISEALVFGASRPLLGVLILPADGDAARESILDIVHTLNQRGPSYSHIVDEMVVILPSGSTIPKASKGTLLRPLAYAQYADVIELAYRTFNSGGGSYTIGEWDNDEDLFALGITSVKAMALRSKLQKLVDDPIPLNVVYEYSTVNRLVKLMEDVRSGRSGRSAGTTANASLLMHELVAKYGTFTTDQASEPGGPTDCSQGHAVVLTGATGALGAHILARILHECDSEVIVLVRARDDAEAETRVVQSLKTRGFSGFDTGSVWAKVKCFAIQLGDPCLGLKRDEYRMIADLVTWIIHAAWDVNFVAGLESFAAIHLAGTRNLIDLCIASPRRASMIFCSSTAAVVNESSAIPESLPKSDSSPSPLGYSRSKWVAEHICARAYAGPLKGRISIARVGQLCGDTRNGVWNETEAWPLLIASVKYTGCLPALQERPSWLPIDIAARAIMDIIDGSDSIQATSVIPVYHVVNPNTATSWEDILSYLSSMGLEFKTVPPDRWLERLDCALSSKPDSPTGALLPLWHANYTSKEKNIMDVRYDTSVIATISKSMKEPPAISSTLVGKFVASWRETGFLPPAWST</sequence>
<dbReference type="Pfam" id="PF07993">
    <property type="entry name" value="NAD_binding_4"/>
    <property type="match status" value="1"/>
</dbReference>
<dbReference type="Gene3D" id="3.40.50.720">
    <property type="entry name" value="NAD(P)-binding Rossmann-like Domain"/>
    <property type="match status" value="1"/>
</dbReference>
<dbReference type="AlphaFoldDB" id="S7QBG3"/>
<dbReference type="KEGG" id="gtr:GLOTRDRAFT_128625"/>
<dbReference type="InterPro" id="IPR009081">
    <property type="entry name" value="PP-bd_ACP"/>
</dbReference>
<feature type="domain" description="Thioester reductase (TE)" evidence="5">
    <location>
        <begin position="503"/>
        <end position="742"/>
    </location>
</feature>
<dbReference type="InterPro" id="IPR036291">
    <property type="entry name" value="NAD(P)-bd_dom_sf"/>
</dbReference>
<evidence type="ECO:0000313" key="6">
    <source>
        <dbReference type="EMBL" id="EPQ56692.1"/>
    </source>
</evidence>
<dbReference type="Gene3D" id="1.10.1200.10">
    <property type="entry name" value="ACP-like"/>
    <property type="match status" value="1"/>
</dbReference>
<dbReference type="InterPro" id="IPR000873">
    <property type="entry name" value="AMP-dep_synth/lig_dom"/>
</dbReference>
<evidence type="ECO:0000259" key="5">
    <source>
        <dbReference type="Pfam" id="PF07993"/>
    </source>
</evidence>
<dbReference type="SUPFAM" id="SSF56801">
    <property type="entry name" value="Acetyl-CoA synthetase-like"/>
    <property type="match status" value="1"/>
</dbReference>
<organism evidence="6 7">
    <name type="scientific">Gloeophyllum trabeum (strain ATCC 11539 / FP-39264 / Madison 617)</name>
    <name type="common">Brown rot fungus</name>
    <dbReference type="NCBI Taxonomy" id="670483"/>
    <lineage>
        <taxon>Eukaryota</taxon>
        <taxon>Fungi</taxon>
        <taxon>Dikarya</taxon>
        <taxon>Basidiomycota</taxon>
        <taxon>Agaricomycotina</taxon>
        <taxon>Agaricomycetes</taxon>
        <taxon>Gloeophyllales</taxon>
        <taxon>Gloeophyllaceae</taxon>
        <taxon>Gloeophyllum</taxon>
    </lineage>
</organism>
<dbReference type="PROSITE" id="PS00455">
    <property type="entry name" value="AMP_BINDING"/>
    <property type="match status" value="1"/>
</dbReference>
<dbReference type="SUPFAM" id="SSF47336">
    <property type="entry name" value="ACP-like"/>
    <property type="match status" value="1"/>
</dbReference>
<name>S7QBG3_GLOTA</name>
<feature type="domain" description="Carrier" evidence="4">
    <location>
        <begin position="401"/>
        <end position="448"/>
    </location>
</feature>
<dbReference type="STRING" id="670483.S7QBG3"/>
<dbReference type="Pfam" id="PF00501">
    <property type="entry name" value="AMP-binding"/>
    <property type="match status" value="1"/>
</dbReference>
<evidence type="ECO:0000259" key="3">
    <source>
        <dbReference type="Pfam" id="PF00501"/>
    </source>
</evidence>
<dbReference type="OMA" id="IWFFPEG"/>
<accession>S7QBG3</accession>
<dbReference type="Pfam" id="PF23562">
    <property type="entry name" value="AMP-binding_C_3"/>
    <property type="match status" value="1"/>
</dbReference>
<dbReference type="HOGENOM" id="CLU_002220_2_1_1"/>
<dbReference type="SUPFAM" id="SSF51735">
    <property type="entry name" value="NAD(P)-binding Rossmann-fold domains"/>
    <property type="match status" value="1"/>
</dbReference>
<dbReference type="InterPro" id="IPR020845">
    <property type="entry name" value="AMP-binding_CS"/>
</dbReference>
<dbReference type="EMBL" id="KB469300">
    <property type="protein sequence ID" value="EPQ56692.1"/>
    <property type="molecule type" value="Genomic_DNA"/>
</dbReference>
<dbReference type="InterPro" id="IPR051414">
    <property type="entry name" value="Adenylate-forming_Reductase"/>
</dbReference>
<dbReference type="PANTHER" id="PTHR43439">
    <property type="entry name" value="PHENYLACETATE-COENZYME A LIGASE"/>
    <property type="match status" value="1"/>
</dbReference>
<keyword evidence="1" id="KW-0596">Phosphopantetheine</keyword>
<keyword evidence="2" id="KW-0597">Phosphoprotein</keyword>
<evidence type="ECO:0000256" key="2">
    <source>
        <dbReference type="ARBA" id="ARBA00022553"/>
    </source>
</evidence>
<dbReference type="RefSeq" id="XP_007865377.1">
    <property type="nucleotide sequence ID" value="XM_007867186.1"/>
</dbReference>
<evidence type="ECO:0000313" key="7">
    <source>
        <dbReference type="Proteomes" id="UP000030669"/>
    </source>
</evidence>
<dbReference type="InterPro" id="IPR036736">
    <property type="entry name" value="ACP-like_sf"/>
</dbReference>
<dbReference type="Gene3D" id="3.40.50.12780">
    <property type="entry name" value="N-terminal domain of ligase-like"/>
    <property type="match status" value="1"/>
</dbReference>
<protein>
    <submittedName>
        <fullName evidence="6">Thioester reductase</fullName>
    </submittedName>
</protein>
<feature type="domain" description="AMP-dependent synthetase/ligase" evidence="3">
    <location>
        <begin position="35"/>
        <end position="196"/>
    </location>
</feature>
<dbReference type="Proteomes" id="UP000030669">
    <property type="component" value="Unassembled WGS sequence"/>
</dbReference>